<evidence type="ECO:0000259" key="4">
    <source>
        <dbReference type="SMART" id="SM01359"/>
    </source>
</evidence>
<feature type="domain" description="Alpha-2-macroglobulin bait region" evidence="4">
    <location>
        <begin position="758"/>
        <end position="902"/>
    </location>
</feature>
<dbReference type="InterPro" id="IPR008930">
    <property type="entry name" value="Terpenoid_cyclase/PrenylTrfase"/>
</dbReference>
<dbReference type="InterPro" id="IPR026284">
    <property type="entry name" value="A2MG_proteobact"/>
</dbReference>
<dbReference type="InterPro" id="IPR011626">
    <property type="entry name" value="Alpha-macroglobulin_TED"/>
</dbReference>
<dbReference type="PIRSF" id="PIRSF038980">
    <property type="entry name" value="A2M_bac"/>
    <property type="match status" value="1"/>
</dbReference>
<dbReference type="CDD" id="cd02891">
    <property type="entry name" value="A2M_like"/>
    <property type="match status" value="1"/>
</dbReference>
<dbReference type="InterPro" id="IPR051802">
    <property type="entry name" value="YfhM-like"/>
</dbReference>
<dbReference type="InterPro" id="IPR011625">
    <property type="entry name" value="A2M_N_BRD"/>
</dbReference>
<dbReference type="EMBL" id="JBHTBR010000004">
    <property type="protein sequence ID" value="MFC7291557.1"/>
    <property type="molecule type" value="Genomic_DNA"/>
</dbReference>
<dbReference type="Pfam" id="PF00207">
    <property type="entry name" value="A2M"/>
    <property type="match status" value="1"/>
</dbReference>
<evidence type="ECO:0000256" key="3">
    <source>
        <dbReference type="SAM" id="SignalP"/>
    </source>
</evidence>
<proteinExistence type="inferred from homology"/>
<feature type="chain" id="PRO_5045457549" evidence="3">
    <location>
        <begin position="23"/>
        <end position="1644"/>
    </location>
</feature>
<dbReference type="Pfam" id="PF17973">
    <property type="entry name" value="bMG10"/>
    <property type="match status" value="1"/>
</dbReference>
<sequence>MSNRVWNGLRFGLMTALISVVAACGDTNAPASTSPRDVRAKVDGPEIAVRGEKSRRAEEERSNEFEFVRYSANTQGEAPIACLEFSHSLSSKTDYSAYVEPPKDVALAFDVEGSRLCIGGLGFAAATDLMLKAGFPGSGRNRQLERDEKITIDFGDRPSYVGFKGDGVILPRIDADGLAIETVNVDALKIDVSRVTDRALVFKSITSGFNVGRGEYSWQGGQDDPYDVAEHLWSGELDVESTGNTAATTVFSMASAVKKLEPGAYYIKVEEIPKGSLEVDNPARAARWLIVTDLALTAYHGADGLQVTARSIDSARIAREVRLDLVARSNEVLKSEKTDLFGRVKFSGALLRGKDAQQPRMVMAYDQNGDFAVLDLDRASVDLSQYPVSGRSPPDGHDAYLYTERGIYRPGETVWINALIRDLTARSVSGSKGFMRLYAPNGVEAANWRFEGGLEAGGMTRSYALPKAAARGMWRIDMELDGQGVIGSTRISVEDFVPQRIELKISAENDTPIGKDEVRAINTDVRFLYGAPGAGLTVEGMTRVEVDPSPFKAFAGYSFGKHDEQFRQREFDLSDATADGAGQAVLRLDLAGETIESSKPLRLRTVVSAMEPGGRAVRDDVRLPYRPNDVYVGVLPEFDGSAAQDEAARLKVVAVKANGEQISGNVNWRLVRIDWEYDWYRSGGGSWKWRRTRNVVPIEEGSLELAADVPAQLVTRPLDWGDYELVLTEENSAATASYGFWAGWGGGPQEGAEAPDRVRISAPLDPVEIGKKASYTILPPYPGEAEIVVANDNIIETRTITLPEKGLKVDFNVTEEWGAGAYIMVSVFTPRDPVARPRPRRAVGVAYAPVDVNNRTFDVAIKTPEIVKPRQKITVELEASGGPRGELVYATLAAVDEGILQLTKFDSPDPSDHFFAKRRLGVMLKDDYGRLLDPNQGAAAKPRSGGDQIGGAGLTVVPTKSVALYSGIVRMGRSGKAEIDLQLPDFNGELRLMAVVWSETGMGSHDLPLTVRDDVPAEVILPRFLAPGDKAIATVTMDNVAATPGNYDAALSSGAGIEIEDANVTAMLNRNQRADIAAPISASVEGVSRIGMQLTGPNNFQVEREYGIQVRSPYLPVNRIEQVVLQPGESWTAPISALDGFVSGSSSLMVSASAIPMDASALYKSLSEYPYGCTEQTVSRAMPLLYASNLAGIAGLEPDTQIKAKVQEAVSTILNRQSSDGSIGLWRMGDGHATPWVGAYAVDFIARAKAAGYLVPDAALEKAYSSLAKVAAQQNRWSSGYDYDVYTSRWNPDTDERLSNRSAAYAAYVLARGGKIEASRLRYLHDELLKKTDSPLARAQIGAALHFIGDNARSSSAFDAAVDGLGYENKGDYYQTSRRDSAGVLALAAETGDRDLVAQLTDRVVDQLPDPDRLTTQEKAFLLMAANGLSNGARNVKLTALGKVVEMAKQRSYIAHEDAFIAAEEPDEESVLPSFTNEGDGPLWVTSIAHGSPVKAPPAARQGLSVSKSIYKMNGRRAVLENVQRGDQLIVALSVTPQDKNTHQLIIADLLPAGFEIQAVLTPETAGPYGFVGDLSYPDVAEARDDRYLASLTVREGERALFAYVVRAVTPGDFAIPGVVAEDMYRADIFGRSDAGRVQISAGN</sequence>
<dbReference type="InterPro" id="IPR021868">
    <property type="entry name" value="Alpha_2_Macroglob_MG3"/>
</dbReference>
<dbReference type="Pfam" id="PF21142">
    <property type="entry name" value="A2M_bMG2"/>
    <property type="match status" value="1"/>
</dbReference>
<dbReference type="Proteomes" id="UP001596492">
    <property type="component" value="Unassembled WGS sequence"/>
</dbReference>
<dbReference type="InterPro" id="IPR041246">
    <property type="entry name" value="Bact_MG10"/>
</dbReference>
<reference evidence="7" key="1">
    <citation type="journal article" date="2019" name="Int. J. Syst. Evol. Microbiol.">
        <title>The Global Catalogue of Microorganisms (GCM) 10K type strain sequencing project: providing services to taxonomists for standard genome sequencing and annotation.</title>
        <authorList>
            <consortium name="The Broad Institute Genomics Platform"/>
            <consortium name="The Broad Institute Genome Sequencing Center for Infectious Disease"/>
            <person name="Wu L."/>
            <person name="Ma J."/>
        </authorList>
    </citation>
    <scope>NUCLEOTIDE SEQUENCE [LARGE SCALE GENOMIC DNA]</scope>
    <source>
        <strain evidence="7">CCUG 51308</strain>
    </source>
</reference>
<dbReference type="Pfam" id="PF17962">
    <property type="entry name" value="bMG6"/>
    <property type="match status" value="1"/>
</dbReference>
<dbReference type="RefSeq" id="WP_382166789.1">
    <property type="nucleotide sequence ID" value="NZ_JBHTBR010000004.1"/>
</dbReference>
<dbReference type="Pfam" id="PF01835">
    <property type="entry name" value="MG2"/>
    <property type="match status" value="1"/>
</dbReference>
<dbReference type="Pfam" id="PF07678">
    <property type="entry name" value="TED_complement"/>
    <property type="match status" value="1"/>
</dbReference>
<dbReference type="PANTHER" id="PTHR40094:SF1">
    <property type="entry name" value="UBIQUITIN DOMAIN-CONTAINING PROTEIN"/>
    <property type="match status" value="1"/>
</dbReference>
<dbReference type="PROSITE" id="PS51257">
    <property type="entry name" value="PROKAR_LIPOPROTEIN"/>
    <property type="match status" value="1"/>
</dbReference>
<name>A0ABW2IL00_9PROT</name>
<gene>
    <name evidence="6" type="ORF">ACFQS8_08015</name>
</gene>
<dbReference type="InterPro" id="IPR049120">
    <property type="entry name" value="A2M_bMG2"/>
</dbReference>
<feature type="signal peptide" evidence="3">
    <location>
        <begin position="1"/>
        <end position="22"/>
    </location>
</feature>
<dbReference type="SMART" id="SM01359">
    <property type="entry name" value="A2M_N_2"/>
    <property type="match status" value="1"/>
</dbReference>
<evidence type="ECO:0000256" key="2">
    <source>
        <dbReference type="ARBA" id="ARBA00022729"/>
    </source>
</evidence>
<dbReference type="InterPro" id="IPR002890">
    <property type="entry name" value="MG2"/>
</dbReference>
<dbReference type="Gene3D" id="2.60.40.1930">
    <property type="match status" value="1"/>
</dbReference>
<organism evidence="6 7">
    <name type="scientific">Hirschia litorea</name>
    <dbReference type="NCBI Taxonomy" id="1199156"/>
    <lineage>
        <taxon>Bacteria</taxon>
        <taxon>Pseudomonadati</taxon>
        <taxon>Pseudomonadota</taxon>
        <taxon>Alphaproteobacteria</taxon>
        <taxon>Hyphomonadales</taxon>
        <taxon>Hyphomonadaceae</taxon>
        <taxon>Hirschia</taxon>
    </lineage>
</organism>
<dbReference type="SUPFAM" id="SSF48239">
    <property type="entry name" value="Terpenoid cyclases/Protein prenyltransferases"/>
    <property type="match status" value="1"/>
</dbReference>
<protein>
    <submittedName>
        <fullName evidence="6">Alpha-2-macroglobulin</fullName>
    </submittedName>
</protein>
<dbReference type="InterPro" id="IPR001599">
    <property type="entry name" value="Macroglobln_a2"/>
</dbReference>
<comment type="similarity">
    <text evidence="1">Belongs to the protease inhibitor I39 (alpha-2-macroglobulin) family. Bacterial alpha-2-macroglobulin subfamily.</text>
</comment>
<evidence type="ECO:0000259" key="5">
    <source>
        <dbReference type="SMART" id="SM01360"/>
    </source>
</evidence>
<evidence type="ECO:0000256" key="1">
    <source>
        <dbReference type="ARBA" id="ARBA00010556"/>
    </source>
</evidence>
<accession>A0ABW2IL00</accession>
<dbReference type="Pfam" id="PF11974">
    <property type="entry name" value="bMG3"/>
    <property type="match status" value="1"/>
</dbReference>
<keyword evidence="7" id="KW-1185">Reference proteome</keyword>
<dbReference type="Pfam" id="PF17972">
    <property type="entry name" value="bMG5"/>
    <property type="match status" value="1"/>
</dbReference>
<dbReference type="SMART" id="SM01360">
    <property type="entry name" value="A2M"/>
    <property type="match status" value="1"/>
</dbReference>
<evidence type="ECO:0000313" key="6">
    <source>
        <dbReference type="EMBL" id="MFC7291557.1"/>
    </source>
</evidence>
<dbReference type="Gene3D" id="1.50.10.20">
    <property type="match status" value="1"/>
</dbReference>
<keyword evidence="2 3" id="KW-0732">Signal</keyword>
<dbReference type="InterPro" id="IPR041462">
    <property type="entry name" value="Bact_A2M_MG6"/>
</dbReference>
<dbReference type="Pfam" id="PF07703">
    <property type="entry name" value="A2M_BRD"/>
    <property type="match status" value="1"/>
</dbReference>
<dbReference type="InterPro" id="IPR041203">
    <property type="entry name" value="Bact_A2M_MG5"/>
</dbReference>
<dbReference type="PANTHER" id="PTHR40094">
    <property type="entry name" value="ALPHA-2-MACROGLOBULIN HOMOLOG"/>
    <property type="match status" value="1"/>
</dbReference>
<dbReference type="InterPro" id="IPR047565">
    <property type="entry name" value="Alpha-macroglob_thiol-ester_cl"/>
</dbReference>
<dbReference type="SMART" id="SM01419">
    <property type="entry name" value="Thiol-ester_cl"/>
    <property type="match status" value="1"/>
</dbReference>
<feature type="domain" description="Alpha-2-macroglobulin" evidence="5">
    <location>
        <begin position="962"/>
        <end position="1051"/>
    </location>
</feature>
<comment type="caution">
    <text evidence="6">The sequence shown here is derived from an EMBL/GenBank/DDBJ whole genome shotgun (WGS) entry which is preliminary data.</text>
</comment>
<evidence type="ECO:0000313" key="7">
    <source>
        <dbReference type="Proteomes" id="UP001596492"/>
    </source>
</evidence>